<organism evidence="2 3">
    <name type="scientific">Paenibacillus oryzae</name>
    <dbReference type="NCBI Taxonomy" id="1844972"/>
    <lineage>
        <taxon>Bacteria</taxon>
        <taxon>Bacillati</taxon>
        <taxon>Bacillota</taxon>
        <taxon>Bacilli</taxon>
        <taxon>Bacillales</taxon>
        <taxon>Paenibacillaceae</taxon>
        <taxon>Paenibacillus</taxon>
    </lineage>
</organism>
<dbReference type="RefSeq" id="WP_068687118.1">
    <property type="nucleotide sequence ID" value="NZ_LYPA01000080.1"/>
</dbReference>
<name>A0A1A5Y9G0_9BACL</name>
<dbReference type="AlphaFoldDB" id="A0A1A5Y9G0"/>
<dbReference type="EMBL" id="LYPA01000080">
    <property type="protein sequence ID" value="OBR62259.1"/>
    <property type="molecule type" value="Genomic_DNA"/>
</dbReference>
<keyword evidence="1" id="KW-1133">Transmembrane helix</keyword>
<dbReference type="Proteomes" id="UP000092024">
    <property type="component" value="Unassembled WGS sequence"/>
</dbReference>
<dbReference type="STRING" id="1844972.A7K91_01135"/>
<accession>A0A1A5Y9G0</accession>
<keyword evidence="1" id="KW-0472">Membrane</keyword>
<evidence type="ECO:0000313" key="2">
    <source>
        <dbReference type="EMBL" id="OBR62259.1"/>
    </source>
</evidence>
<gene>
    <name evidence="2" type="ORF">A7K91_01135</name>
</gene>
<sequence>MRKIEIKEIGIKSAFKSTLYITIVPLGIMAAIGLLMTFIGVAIGQGQLLILGIPYIFMSFVMMGLYGLFSMLTALVYNKFSTKFGGLELVIKEQNELNHDIGKENRINGQLHNYARE</sequence>
<keyword evidence="1" id="KW-0812">Transmembrane</keyword>
<feature type="transmembrane region" description="Helical" evidence="1">
    <location>
        <begin position="55"/>
        <end position="77"/>
    </location>
</feature>
<reference evidence="2 3" key="1">
    <citation type="submission" date="2016-05" db="EMBL/GenBank/DDBJ databases">
        <title>Paenibacillus oryzae. sp. nov., isolated from the rice root.</title>
        <authorList>
            <person name="Zhang J."/>
            <person name="Zhang X."/>
        </authorList>
    </citation>
    <scope>NUCLEOTIDE SEQUENCE [LARGE SCALE GENOMIC DNA]</scope>
    <source>
        <strain evidence="2 3">1DrF-4</strain>
    </source>
</reference>
<protein>
    <recommendedName>
        <fullName evidence="4">DUF3566 domain-containing protein</fullName>
    </recommendedName>
</protein>
<dbReference type="OrthoDB" id="2653778at2"/>
<evidence type="ECO:0000313" key="3">
    <source>
        <dbReference type="Proteomes" id="UP000092024"/>
    </source>
</evidence>
<evidence type="ECO:0008006" key="4">
    <source>
        <dbReference type="Google" id="ProtNLM"/>
    </source>
</evidence>
<feature type="transmembrane region" description="Helical" evidence="1">
    <location>
        <begin position="20"/>
        <end position="43"/>
    </location>
</feature>
<comment type="caution">
    <text evidence="2">The sequence shown here is derived from an EMBL/GenBank/DDBJ whole genome shotgun (WGS) entry which is preliminary data.</text>
</comment>
<evidence type="ECO:0000256" key="1">
    <source>
        <dbReference type="SAM" id="Phobius"/>
    </source>
</evidence>
<proteinExistence type="predicted"/>
<keyword evidence="3" id="KW-1185">Reference proteome</keyword>